<dbReference type="PANTHER" id="PTHR42208:SF1">
    <property type="entry name" value="HEAVY METAL TRANSPORTER"/>
    <property type="match status" value="1"/>
</dbReference>
<evidence type="ECO:0000259" key="2">
    <source>
        <dbReference type="Pfam" id="PF13386"/>
    </source>
</evidence>
<proteinExistence type="predicted"/>
<feature type="domain" description="Urease accessory protein UreH-like transmembrane" evidence="2">
    <location>
        <begin position="24"/>
        <end position="230"/>
    </location>
</feature>
<sequence>MFADCLHALAAIGGKAYPALFAAMLLAGLAGGVGHCAGMCGPFVMAQIATGGGLEGGALRRLSGALLLPYQAGRATGYALLGGIAGGAGQAVAEWAPHGLLALPLGLAAASMLAQGAARLPALAPLVPKLPVPALPLGAAGRLLAGPPGPLRGYALGLLLSALPCGLLYGALAGAAGSGGALAGALAMLGFVLGTMPTLAGTALLGRFFARRFGARLATPAALLLLLNGALLAALALRSLA</sequence>
<keyword evidence="1" id="KW-0472">Membrane</keyword>
<reference evidence="3 4" key="1">
    <citation type="submission" date="2021-12" db="EMBL/GenBank/DDBJ databases">
        <title>Siccirubricoccus leaddurans sp. nov., a high concentration Zn2+ tolerance bacterium.</title>
        <authorList>
            <person name="Cao Y."/>
        </authorList>
    </citation>
    <scope>NUCLEOTIDE SEQUENCE [LARGE SCALE GENOMIC DNA]</scope>
    <source>
        <strain evidence="3 4">KC 17139</strain>
    </source>
</reference>
<dbReference type="EMBL" id="JAFIRR010000108">
    <property type="protein sequence ID" value="MCO6417904.1"/>
    <property type="molecule type" value="Genomic_DNA"/>
</dbReference>
<gene>
    <name evidence="3" type="ORF">JYK14_17295</name>
</gene>
<feature type="transmembrane region" description="Helical" evidence="1">
    <location>
        <begin position="16"/>
        <end position="37"/>
    </location>
</feature>
<feature type="transmembrane region" description="Helical" evidence="1">
    <location>
        <begin position="182"/>
        <end position="205"/>
    </location>
</feature>
<dbReference type="InterPro" id="IPR039447">
    <property type="entry name" value="UreH-like_TM_dom"/>
</dbReference>
<dbReference type="RefSeq" id="WP_252954537.1">
    <property type="nucleotide sequence ID" value="NZ_JAFIRR010000108.1"/>
</dbReference>
<name>A0ABT1D7P8_9PROT</name>
<dbReference type="Proteomes" id="UP001523392">
    <property type="component" value="Unassembled WGS sequence"/>
</dbReference>
<evidence type="ECO:0000256" key="1">
    <source>
        <dbReference type="SAM" id="Phobius"/>
    </source>
</evidence>
<evidence type="ECO:0000313" key="4">
    <source>
        <dbReference type="Proteomes" id="UP001523392"/>
    </source>
</evidence>
<comment type="caution">
    <text evidence="3">The sequence shown here is derived from an EMBL/GenBank/DDBJ whole genome shotgun (WGS) entry which is preliminary data.</text>
</comment>
<feature type="transmembrane region" description="Helical" evidence="1">
    <location>
        <begin position="154"/>
        <end position="176"/>
    </location>
</feature>
<keyword evidence="4" id="KW-1185">Reference proteome</keyword>
<evidence type="ECO:0000313" key="3">
    <source>
        <dbReference type="EMBL" id="MCO6417904.1"/>
    </source>
</evidence>
<keyword evidence="1" id="KW-1133">Transmembrane helix</keyword>
<organism evidence="3 4">
    <name type="scientific">Siccirubricoccus soli</name>
    <dbReference type="NCBI Taxonomy" id="2899147"/>
    <lineage>
        <taxon>Bacteria</taxon>
        <taxon>Pseudomonadati</taxon>
        <taxon>Pseudomonadota</taxon>
        <taxon>Alphaproteobacteria</taxon>
        <taxon>Acetobacterales</taxon>
        <taxon>Roseomonadaceae</taxon>
        <taxon>Siccirubricoccus</taxon>
    </lineage>
</organism>
<dbReference type="PANTHER" id="PTHR42208">
    <property type="entry name" value="HEAVY METAL TRANSPORTER-RELATED"/>
    <property type="match status" value="1"/>
</dbReference>
<protein>
    <submittedName>
        <fullName evidence="3">Sulfite exporter TauE/SafE family protein</fullName>
    </submittedName>
</protein>
<keyword evidence="1" id="KW-0812">Transmembrane</keyword>
<feature type="transmembrane region" description="Helical" evidence="1">
    <location>
        <begin position="217"/>
        <end position="237"/>
    </location>
</feature>
<accession>A0ABT1D7P8</accession>
<dbReference type="Pfam" id="PF13386">
    <property type="entry name" value="DsbD_2"/>
    <property type="match status" value="1"/>
</dbReference>